<keyword evidence="2" id="KW-1185">Reference proteome</keyword>
<evidence type="ECO:0000313" key="2">
    <source>
        <dbReference type="Proteomes" id="UP000593562"/>
    </source>
</evidence>
<sequence>MGLSPTPIHRRSNSGELYRYGLMEQSSSYLMMMEKRQLFLRSYQFNRKGSLTERIKRSLTRVKRVFWFRLRSAHKIRKLVWSRLRYIILYRRKRRFLRVLI</sequence>
<dbReference type="Proteomes" id="UP000593562">
    <property type="component" value="Unassembled WGS sequence"/>
</dbReference>
<gene>
    <name evidence="1" type="ORF">HS088_TW12G01151</name>
</gene>
<protein>
    <submittedName>
        <fullName evidence="1">Uncharacterized protein</fullName>
    </submittedName>
</protein>
<name>A0A7J7D0R2_TRIWF</name>
<dbReference type="InParanoid" id="A0A7J7D0R2"/>
<dbReference type="AlphaFoldDB" id="A0A7J7D0R2"/>
<dbReference type="EMBL" id="JAAARO010000012">
    <property type="protein sequence ID" value="KAF5739937.1"/>
    <property type="molecule type" value="Genomic_DNA"/>
</dbReference>
<evidence type="ECO:0000313" key="1">
    <source>
        <dbReference type="EMBL" id="KAF5739937.1"/>
    </source>
</evidence>
<dbReference type="FunCoup" id="A0A7J7D0R2">
    <property type="interactions" value="8"/>
</dbReference>
<accession>A0A7J7D0R2</accession>
<reference evidence="1 2" key="1">
    <citation type="journal article" date="2020" name="Nat. Commun.">
        <title>Genome of Tripterygium wilfordii and identification of cytochrome P450 involved in triptolide biosynthesis.</title>
        <authorList>
            <person name="Tu L."/>
            <person name="Su P."/>
            <person name="Zhang Z."/>
            <person name="Gao L."/>
            <person name="Wang J."/>
            <person name="Hu T."/>
            <person name="Zhou J."/>
            <person name="Zhang Y."/>
            <person name="Zhao Y."/>
            <person name="Liu Y."/>
            <person name="Song Y."/>
            <person name="Tong Y."/>
            <person name="Lu Y."/>
            <person name="Yang J."/>
            <person name="Xu C."/>
            <person name="Jia M."/>
            <person name="Peters R.J."/>
            <person name="Huang L."/>
            <person name="Gao W."/>
        </authorList>
    </citation>
    <scope>NUCLEOTIDE SEQUENCE [LARGE SCALE GENOMIC DNA]</scope>
    <source>
        <strain evidence="2">cv. XIE 37</strain>
        <tissue evidence="1">Leaf</tissue>
    </source>
</reference>
<proteinExistence type="predicted"/>
<organism evidence="1 2">
    <name type="scientific">Tripterygium wilfordii</name>
    <name type="common">Thunder God vine</name>
    <dbReference type="NCBI Taxonomy" id="458696"/>
    <lineage>
        <taxon>Eukaryota</taxon>
        <taxon>Viridiplantae</taxon>
        <taxon>Streptophyta</taxon>
        <taxon>Embryophyta</taxon>
        <taxon>Tracheophyta</taxon>
        <taxon>Spermatophyta</taxon>
        <taxon>Magnoliopsida</taxon>
        <taxon>eudicotyledons</taxon>
        <taxon>Gunneridae</taxon>
        <taxon>Pentapetalae</taxon>
        <taxon>rosids</taxon>
        <taxon>fabids</taxon>
        <taxon>Celastrales</taxon>
        <taxon>Celastraceae</taxon>
        <taxon>Tripterygium</taxon>
    </lineage>
</organism>
<comment type="caution">
    <text evidence="1">The sequence shown here is derived from an EMBL/GenBank/DDBJ whole genome shotgun (WGS) entry which is preliminary data.</text>
</comment>